<dbReference type="RefSeq" id="XP_068345915.1">
    <property type="nucleotide sequence ID" value="XM_068496576.1"/>
</dbReference>
<feature type="transmembrane region" description="Helical" evidence="2">
    <location>
        <begin position="241"/>
        <end position="262"/>
    </location>
</feature>
<name>A0A1J4J023_9EUKA</name>
<feature type="transmembrane region" description="Helical" evidence="2">
    <location>
        <begin position="157"/>
        <end position="178"/>
    </location>
</feature>
<keyword evidence="2" id="KW-0812">Transmembrane</keyword>
<dbReference type="VEuPathDB" id="TrichDB:TRFO_12340"/>
<evidence type="ECO:0000313" key="4">
    <source>
        <dbReference type="Proteomes" id="UP000179807"/>
    </source>
</evidence>
<feature type="transmembrane region" description="Helical" evidence="2">
    <location>
        <begin position="184"/>
        <end position="203"/>
    </location>
</feature>
<proteinExistence type="predicted"/>
<gene>
    <name evidence="3" type="ORF">TRFO_12340</name>
</gene>
<feature type="transmembrane region" description="Helical" evidence="2">
    <location>
        <begin position="215"/>
        <end position="235"/>
    </location>
</feature>
<dbReference type="Proteomes" id="UP000179807">
    <property type="component" value="Unassembled WGS sequence"/>
</dbReference>
<sequence length="422" mass="49498">MPITIAFVLFICSLISWKLPFLIRRIMKRNKEMNEIFTMKDCLRVFYEVFITTFYIIFPTYFGLIMRMFKSSNIDGGSYFDYQPSFYYDTKVITESRISYGVVFGLFILLTVALDAYLAIFQLQKTVVTYKVVNWFQKKPISLRSGHPFINIFNKKLYFWVIIVHTRLFIVFCFWSYMQRSSSLQTALLITIYLISTAIQMGFKPFLRETDNYICFLSKFLLLLNSLMTAGELGWNSSNTINSMLIASITLYFMGLLLTTLLPPIIRRFRESDEIGGKDTKTETSVTFNIDNLLNQLSSANEGYKIIKAIIDIPSNPNLSFRQKILLKAMFEEIYDDLMKYAENSHQDFLDVKKFIDDARTLLLRIVTVVLKKQNMIDSLWLNEVGVEWEQMKQKIENKKKSLEEENEESSNQMSSFFDEDF</sequence>
<organism evidence="3 4">
    <name type="scientific">Tritrichomonas foetus</name>
    <dbReference type="NCBI Taxonomy" id="1144522"/>
    <lineage>
        <taxon>Eukaryota</taxon>
        <taxon>Metamonada</taxon>
        <taxon>Parabasalia</taxon>
        <taxon>Tritrichomonadida</taxon>
        <taxon>Tritrichomonadidae</taxon>
        <taxon>Tritrichomonas</taxon>
    </lineage>
</organism>
<keyword evidence="2" id="KW-0472">Membrane</keyword>
<evidence type="ECO:0000256" key="2">
    <source>
        <dbReference type="SAM" id="Phobius"/>
    </source>
</evidence>
<feature type="transmembrane region" description="Helical" evidence="2">
    <location>
        <begin position="45"/>
        <end position="69"/>
    </location>
</feature>
<dbReference type="EMBL" id="MLAK01001470">
    <property type="protein sequence ID" value="OHS92778.1"/>
    <property type="molecule type" value="Genomic_DNA"/>
</dbReference>
<protein>
    <submittedName>
        <fullName evidence="3">Uncharacterized protein</fullName>
    </submittedName>
</protein>
<feature type="region of interest" description="Disordered" evidence="1">
    <location>
        <begin position="398"/>
        <end position="422"/>
    </location>
</feature>
<feature type="transmembrane region" description="Helical" evidence="2">
    <location>
        <begin position="98"/>
        <end position="121"/>
    </location>
</feature>
<dbReference type="AlphaFoldDB" id="A0A1J4J023"/>
<evidence type="ECO:0000313" key="3">
    <source>
        <dbReference type="EMBL" id="OHS92778.1"/>
    </source>
</evidence>
<feature type="transmembrane region" description="Helical" evidence="2">
    <location>
        <begin position="6"/>
        <end position="24"/>
    </location>
</feature>
<evidence type="ECO:0000256" key="1">
    <source>
        <dbReference type="SAM" id="MobiDB-lite"/>
    </source>
</evidence>
<keyword evidence="2" id="KW-1133">Transmembrane helix</keyword>
<reference evidence="3" key="1">
    <citation type="submission" date="2016-10" db="EMBL/GenBank/DDBJ databases">
        <authorList>
            <person name="Benchimol M."/>
            <person name="Almeida L.G."/>
            <person name="Vasconcelos A.T."/>
            <person name="Perreira-Neves A."/>
            <person name="Rosa I.A."/>
            <person name="Tasca T."/>
            <person name="Bogo M.R."/>
            <person name="de Souza W."/>
        </authorList>
    </citation>
    <scope>NUCLEOTIDE SEQUENCE [LARGE SCALE GENOMIC DNA]</scope>
    <source>
        <strain evidence="3">K</strain>
    </source>
</reference>
<comment type="caution">
    <text evidence="3">The sequence shown here is derived from an EMBL/GenBank/DDBJ whole genome shotgun (WGS) entry which is preliminary data.</text>
</comment>
<keyword evidence="4" id="KW-1185">Reference proteome</keyword>
<accession>A0A1J4J023</accession>
<dbReference type="GeneID" id="94831280"/>